<organism evidence="4 5">
    <name type="scientific">Actinoallomurus oryzae</name>
    <dbReference type="NCBI Taxonomy" id="502180"/>
    <lineage>
        <taxon>Bacteria</taxon>
        <taxon>Bacillati</taxon>
        <taxon>Actinomycetota</taxon>
        <taxon>Actinomycetes</taxon>
        <taxon>Streptosporangiales</taxon>
        <taxon>Thermomonosporaceae</taxon>
        <taxon>Actinoallomurus</taxon>
    </lineage>
</organism>
<evidence type="ECO:0000313" key="4">
    <source>
        <dbReference type="EMBL" id="GAA4486273.1"/>
    </source>
</evidence>
<dbReference type="RefSeq" id="WP_345458458.1">
    <property type="nucleotide sequence ID" value="NZ_BAABHF010000010.1"/>
</dbReference>
<evidence type="ECO:0000256" key="3">
    <source>
        <dbReference type="SAM" id="Phobius"/>
    </source>
</evidence>
<keyword evidence="5" id="KW-1185">Reference proteome</keyword>
<gene>
    <name evidence="4" type="ORF">GCM10023191_012070</name>
</gene>
<evidence type="ECO:0000256" key="2">
    <source>
        <dbReference type="SAM" id="MobiDB-lite"/>
    </source>
</evidence>
<feature type="compositionally biased region" description="Acidic residues" evidence="2">
    <location>
        <begin position="50"/>
        <end position="59"/>
    </location>
</feature>
<comment type="caution">
    <text evidence="4">The sequence shown here is derived from an EMBL/GenBank/DDBJ whole genome shotgun (WGS) entry which is preliminary data.</text>
</comment>
<feature type="transmembrane region" description="Helical" evidence="3">
    <location>
        <begin position="6"/>
        <end position="23"/>
    </location>
</feature>
<reference evidence="5" key="1">
    <citation type="journal article" date="2019" name="Int. J. Syst. Evol. Microbiol.">
        <title>The Global Catalogue of Microorganisms (GCM) 10K type strain sequencing project: providing services to taxonomists for standard genome sequencing and annotation.</title>
        <authorList>
            <consortium name="The Broad Institute Genomics Platform"/>
            <consortium name="The Broad Institute Genome Sequencing Center for Infectious Disease"/>
            <person name="Wu L."/>
            <person name="Ma J."/>
        </authorList>
    </citation>
    <scope>NUCLEOTIDE SEQUENCE [LARGE SCALE GENOMIC DNA]</scope>
    <source>
        <strain evidence="5">JCM 17933</strain>
    </source>
</reference>
<feature type="region of interest" description="Disordered" evidence="2">
    <location>
        <begin position="50"/>
        <end position="88"/>
    </location>
</feature>
<dbReference type="Proteomes" id="UP001500503">
    <property type="component" value="Unassembled WGS sequence"/>
</dbReference>
<evidence type="ECO:0000313" key="5">
    <source>
        <dbReference type="Proteomes" id="UP001500503"/>
    </source>
</evidence>
<name>A0ABP8PG59_9ACTN</name>
<proteinExistence type="predicted"/>
<accession>A0ABP8PG59</accession>
<feature type="coiled-coil region" evidence="1">
    <location>
        <begin position="144"/>
        <end position="176"/>
    </location>
</feature>
<feature type="transmembrane region" description="Helical" evidence="3">
    <location>
        <begin position="103"/>
        <end position="121"/>
    </location>
</feature>
<keyword evidence="3" id="KW-0812">Transmembrane</keyword>
<keyword evidence="1" id="KW-0175">Coiled coil</keyword>
<keyword evidence="3" id="KW-1133">Transmembrane helix</keyword>
<keyword evidence="3" id="KW-0472">Membrane</keyword>
<sequence>MSSAVLYLAIVAVWGVVLVPMWLRRDGDGIGRLLHRRGEPLATDDLAYEEPDAADESVPEADVPPSHQESAAPVASGEPEAPAVRRRRATRGAVIARRRRRTLGLSLLTLTAIVVTASHAAPWWFTVPPAVLLAGHLSLLRVAVRMDQARREEMRRRAAAARAEAARRAREEQRAREVEAARTAEVIELPAWAQEEVYDQYTDRRAVGD</sequence>
<evidence type="ECO:0000256" key="1">
    <source>
        <dbReference type="SAM" id="Coils"/>
    </source>
</evidence>
<dbReference type="EMBL" id="BAABHF010000010">
    <property type="protein sequence ID" value="GAA4486273.1"/>
    <property type="molecule type" value="Genomic_DNA"/>
</dbReference>
<protein>
    <submittedName>
        <fullName evidence="4">Uncharacterized protein</fullName>
    </submittedName>
</protein>